<keyword evidence="3" id="KW-1185">Reference proteome</keyword>
<dbReference type="SUPFAM" id="SSF53597">
    <property type="entry name" value="Dihydrofolate reductase-like"/>
    <property type="match status" value="1"/>
</dbReference>
<comment type="caution">
    <text evidence="2">The sequence shown here is derived from an EMBL/GenBank/DDBJ whole genome shotgun (WGS) entry which is preliminary data.</text>
</comment>
<dbReference type="Pfam" id="PF01872">
    <property type="entry name" value="RibD_C"/>
    <property type="match status" value="1"/>
</dbReference>
<dbReference type="InterPro" id="IPR002734">
    <property type="entry name" value="RibDG_C"/>
</dbReference>
<dbReference type="PANTHER" id="PTHR38011:SF11">
    <property type="entry name" value="2,5-DIAMINO-6-RIBOSYLAMINO-4(3H)-PYRIMIDINONE 5'-PHOSPHATE REDUCTASE"/>
    <property type="match status" value="1"/>
</dbReference>
<proteinExistence type="predicted"/>
<dbReference type="Gene3D" id="3.40.430.10">
    <property type="entry name" value="Dihydrofolate Reductase, subunit A"/>
    <property type="match status" value="1"/>
</dbReference>
<name>A0ABW2ADW7_9MICO</name>
<accession>A0ABW2ADW7</accession>
<feature type="domain" description="Bacterial bifunctional deaminase-reductase C-terminal" evidence="1">
    <location>
        <begin position="3"/>
        <end position="169"/>
    </location>
</feature>
<evidence type="ECO:0000313" key="2">
    <source>
        <dbReference type="EMBL" id="MFC6704591.1"/>
    </source>
</evidence>
<reference evidence="3" key="1">
    <citation type="journal article" date="2019" name="Int. J. Syst. Evol. Microbiol.">
        <title>The Global Catalogue of Microorganisms (GCM) 10K type strain sequencing project: providing services to taxonomists for standard genome sequencing and annotation.</title>
        <authorList>
            <consortium name="The Broad Institute Genomics Platform"/>
            <consortium name="The Broad Institute Genome Sequencing Center for Infectious Disease"/>
            <person name="Wu L."/>
            <person name="Ma J."/>
        </authorList>
    </citation>
    <scope>NUCLEOTIDE SEQUENCE [LARGE SCALE GENOMIC DNA]</scope>
    <source>
        <strain evidence="3">CCUG 58127</strain>
    </source>
</reference>
<evidence type="ECO:0000259" key="1">
    <source>
        <dbReference type="Pfam" id="PF01872"/>
    </source>
</evidence>
<evidence type="ECO:0000313" key="3">
    <source>
        <dbReference type="Proteomes" id="UP001596298"/>
    </source>
</evidence>
<dbReference type="EMBL" id="JBHSWH010000001">
    <property type="protein sequence ID" value="MFC6704591.1"/>
    <property type="molecule type" value="Genomic_DNA"/>
</dbReference>
<gene>
    <name evidence="2" type="ORF">ACFQDH_04730</name>
</gene>
<dbReference type="Proteomes" id="UP001596298">
    <property type="component" value="Unassembled WGS sequence"/>
</dbReference>
<protein>
    <submittedName>
        <fullName evidence="2">Dihydrofolate reductase family protein</fullName>
    </submittedName>
</protein>
<dbReference type="InterPro" id="IPR050765">
    <property type="entry name" value="Riboflavin_Biosynth_HTPR"/>
</dbReference>
<dbReference type="PANTHER" id="PTHR38011">
    <property type="entry name" value="DIHYDROFOLATE REDUCTASE FAMILY PROTEIN (AFU_ORTHOLOGUE AFUA_8G06820)"/>
    <property type="match status" value="1"/>
</dbReference>
<sequence>MSKVIAALAVSVDGYITGSNPRPGHGLGAGGVLFDWYGDTGNAATYQQLVDRVGAVVTGRTTYDDCEGFGGGSPHPTAPMVVVSHRPQPAEYVDSQRQIFATSIGDGIARGKELAGGKDVGIQGGVTATAAIEAGLVDEVILHQVPVLLGDGRPFFGQLSEQVPLTLIDTVAGAGVTHLHYRISK</sequence>
<dbReference type="InterPro" id="IPR024072">
    <property type="entry name" value="DHFR-like_dom_sf"/>
</dbReference>
<organism evidence="2 3">
    <name type="scientific">Flexivirga alba</name>
    <dbReference type="NCBI Taxonomy" id="702742"/>
    <lineage>
        <taxon>Bacteria</taxon>
        <taxon>Bacillati</taxon>
        <taxon>Actinomycetota</taxon>
        <taxon>Actinomycetes</taxon>
        <taxon>Micrococcales</taxon>
        <taxon>Dermacoccaceae</taxon>
        <taxon>Flexivirga</taxon>
    </lineage>
</organism>
<dbReference type="RefSeq" id="WP_382398962.1">
    <property type="nucleotide sequence ID" value="NZ_JBHSWH010000001.1"/>
</dbReference>